<proteinExistence type="predicted"/>
<dbReference type="OrthoDB" id="10258608at2759"/>
<evidence type="ECO:0000313" key="3">
    <source>
        <dbReference type="Proteomes" id="UP000005666"/>
    </source>
</evidence>
<dbReference type="InterPro" id="IPR000904">
    <property type="entry name" value="Sec7_dom"/>
</dbReference>
<dbReference type="Proteomes" id="UP000005666">
    <property type="component" value="Chromosome 15"/>
</dbReference>
<dbReference type="GO" id="GO:0006890">
    <property type="term" value="P:retrograde vesicle-mediated transport, Golgi to endoplasmic reticulum"/>
    <property type="evidence" value="ECO:0007669"/>
    <property type="project" value="EnsemblFungi"/>
</dbReference>
<dbReference type="InterPro" id="IPR032691">
    <property type="entry name" value="Mon2/Sec7/BIG1-like_HUS"/>
</dbReference>
<evidence type="ECO:0000259" key="1">
    <source>
        <dbReference type="PROSITE" id="PS50190"/>
    </source>
</evidence>
<dbReference type="PANTHER" id="PTHR10663:SF388">
    <property type="entry name" value="GOLGI-SPECIFIC BREFELDIN A-RESISTANCE GUANINE NUCLEOTIDE EXCHANGE FACTOR 1"/>
    <property type="match status" value="1"/>
</dbReference>
<name>G8C1L8_TETPH</name>
<dbReference type="HOGENOM" id="CLU_001204_3_1_1"/>
<dbReference type="InterPro" id="IPR023394">
    <property type="entry name" value="Sec7_C_sf"/>
</dbReference>
<dbReference type="GO" id="GO:0032012">
    <property type="term" value="P:regulation of ARF protein signal transduction"/>
    <property type="evidence" value="ECO:0007669"/>
    <property type="project" value="InterPro"/>
</dbReference>
<dbReference type="OMA" id="ILWTRSP"/>
<reference evidence="2 3" key="1">
    <citation type="journal article" date="2011" name="Proc. Natl. Acad. Sci. U.S.A.">
        <title>Evolutionary erosion of yeast sex chromosomes by mating-type switching accidents.</title>
        <authorList>
            <person name="Gordon J.L."/>
            <person name="Armisen D."/>
            <person name="Proux-Wera E."/>
            <person name="Oheigeartaigh S.S."/>
            <person name="Byrne K.P."/>
            <person name="Wolfe K.H."/>
        </authorList>
    </citation>
    <scope>NUCLEOTIDE SEQUENCE [LARGE SCALE GENOMIC DNA]</scope>
    <source>
        <strain evidence="3">ATCC 24235 / CBS 4417 / NBRC 1672 / NRRL Y-8282 / UCD 70-5</strain>
    </source>
</reference>
<dbReference type="Gene3D" id="1.10.220.20">
    <property type="match status" value="1"/>
</dbReference>
<dbReference type="GO" id="GO:0016236">
    <property type="term" value="P:macroautophagy"/>
    <property type="evidence" value="ECO:0007669"/>
    <property type="project" value="EnsemblFungi"/>
</dbReference>
<dbReference type="SMART" id="SM00222">
    <property type="entry name" value="Sec7"/>
    <property type="match status" value="1"/>
</dbReference>
<dbReference type="Gene3D" id="1.10.1000.11">
    <property type="entry name" value="Arf Nucleotide-binding Site Opener,domain 2"/>
    <property type="match status" value="1"/>
</dbReference>
<dbReference type="GO" id="GO:0006891">
    <property type="term" value="P:intra-Golgi vesicle-mediated transport"/>
    <property type="evidence" value="ECO:0007669"/>
    <property type="project" value="EnsemblFungi"/>
</dbReference>
<dbReference type="RefSeq" id="XP_003688480.1">
    <property type="nucleotide sequence ID" value="XM_003688432.1"/>
</dbReference>
<dbReference type="GO" id="GO:0005085">
    <property type="term" value="F:guanyl-nucleotide exchange factor activity"/>
    <property type="evidence" value="ECO:0007669"/>
    <property type="project" value="EnsemblFungi"/>
</dbReference>
<dbReference type="PANTHER" id="PTHR10663">
    <property type="entry name" value="GUANYL-NUCLEOTIDE EXCHANGE FACTOR"/>
    <property type="match status" value="1"/>
</dbReference>
<protein>
    <recommendedName>
        <fullName evidence="1">SEC7 domain-containing protein</fullName>
    </recommendedName>
</protein>
<dbReference type="Pfam" id="PF01369">
    <property type="entry name" value="Sec7"/>
    <property type="match status" value="1"/>
</dbReference>
<organism evidence="2 3">
    <name type="scientific">Tetrapisispora phaffii (strain ATCC 24235 / CBS 4417 / NBRC 1672 / NRRL Y-8282 / UCD 70-5)</name>
    <name type="common">Yeast</name>
    <name type="synonym">Fabospora phaffii</name>
    <dbReference type="NCBI Taxonomy" id="1071381"/>
    <lineage>
        <taxon>Eukaryota</taxon>
        <taxon>Fungi</taxon>
        <taxon>Dikarya</taxon>
        <taxon>Ascomycota</taxon>
        <taxon>Saccharomycotina</taxon>
        <taxon>Saccharomycetes</taxon>
        <taxon>Saccharomycetales</taxon>
        <taxon>Saccharomycetaceae</taxon>
        <taxon>Tetrapisispora</taxon>
    </lineage>
</organism>
<dbReference type="EMBL" id="HE612870">
    <property type="protein sequence ID" value="CCE66046.1"/>
    <property type="molecule type" value="Genomic_DNA"/>
</dbReference>
<dbReference type="eggNOG" id="KOG0928">
    <property type="taxonomic scope" value="Eukaryota"/>
</dbReference>
<dbReference type="STRING" id="1071381.G8C1L8"/>
<dbReference type="PROSITE" id="PS50190">
    <property type="entry name" value="SEC7"/>
    <property type="match status" value="1"/>
</dbReference>
<keyword evidence="3" id="KW-1185">Reference proteome</keyword>
<sequence>MVGNSRSHSISPTDSVTIVIKECIKLSTAMRKYSNFTSQSSVSALLSGSSELFYNKQEFLQSNKVNESEIDDNMSLFSAEAISLDGLVVKLRDTNLMNPNKNSAQHNTAHTNPIKQNDPLLAGLLQLRLMLNKLDSLNDIDSLTLIQPFLVVIATGKISTYITSLALDSLHKFLALDIINESMDNFIVNYREIVNAVINCKTDNQKISNTPSATASNVSNIDDTILIRILSILSIVINSQHFNSLSDSNVHEILTIIMSVACNKKKSEVLRKNAESIMSSITIKLFSKLNDMKSKTTGTVYINDESYSKDALKDVFENDTEGKDDVSETIHKNEEQVQEVTDDDRTMVSKNIESSSTTRNIEPNFGVPVLRLYLNMLLSLITPENQTRHTNSTKILALQFINMSVELSGDDILSHPQLFNVISDPIFKSILFIIQNSNKLSLLQAALQLFTTLFLNLHCHLQMQIELTLNKIFEVLLEGTNKTNKEVETDGPSKSRPPKVKELLIEQISILWTRSPSFFTSLFINFDCNLDRSDVAINFLKALTTLSLPESSITSTETVPPICLEGLVSFVDDLYTDLRNVNRQQFLLEKDTIDLIKKRERKTMFIKCAEEFNIKPKIGIPMLIEKGFIKSDQDSDLAEFLFENNSRVNKKQIGLLLCDPKRTGLLNEFIKLFNFENLRVDEAIRILLTKFRLPGESQQIERIVEAFSSGYVSSQKYDSTKLENPSENDNATVQPDSDSVFVLSYSIIMLNTDLHNPQVKEHMSFEDYSGNLKGCYNSQDFPHWYLDKIYCSIRDKEIVMPEEHHGDEKWFEDAWNNLISSTTVMTEIKTDFRTAIEKYGEIEMAHFNRAVFKNVGPSILSALFQIFVAASDEYITTRMLTTIEKCSSIASFFNFKGLFNDILRNISKITTLAIPENEILSPEMDTIPLVEIKAEDSNFVIPVSTRSVYFGKNYKGQLSTIVYFRIIRRNRLINMMNDITWKETIAMLLNMYENLLFPGDIFVEFQKKVHLTKLLAPEPVVKLNKNEESRGLFSTFASYLTGGEEPTAEEIDYSIRTMNCLQISKIKTSLFGNGTNLTTDVIDYFLDAIPEKKTRENARFYEAELLFITEISVALFSLGKNGEQFSDSLLHRLTDLRSRKDISKKTVCRLTQYVLILLSIMDNKTDYLVELLSKEIGGHPDVFDNDFFQSEEGLGFVHSLLNLVNISNYQEKLFGEETLWNILKLVTPIYRYGLITFDFLETSISNNPDISNTDNFFHMISLLDVISSIGAVGNAWEEEYENLVKSGHKVNSENPHKNEIELAIKSIDLCLKFIRDNSIFSKLDDTKRCTLIQVLCHQCQNPCKEIRTYTTKALETILCFNNEKAMNLPVSDIESLIEGGFMPLLENDQSHITDILGIVGKFYISYLENDKATNDTFIKILSIFNKFVEDTEVEKQLQQLIIDKKDIIKKLKNTSTMTTPSISPSPSPIPKESD</sequence>
<evidence type="ECO:0000313" key="2">
    <source>
        <dbReference type="EMBL" id="CCE66046.1"/>
    </source>
</evidence>
<dbReference type="GO" id="GO:0030036">
    <property type="term" value="P:actin cytoskeleton organization"/>
    <property type="evidence" value="ECO:0007669"/>
    <property type="project" value="EnsemblFungi"/>
</dbReference>
<dbReference type="Pfam" id="PF12783">
    <property type="entry name" value="Sec7-like_HUS"/>
    <property type="match status" value="1"/>
</dbReference>
<dbReference type="GeneID" id="11530714"/>
<accession>G8C1L8</accession>
<dbReference type="GO" id="GO:0000137">
    <property type="term" value="C:Golgi cis cisterna"/>
    <property type="evidence" value="ECO:0007669"/>
    <property type="project" value="EnsemblFungi"/>
</dbReference>
<feature type="domain" description="SEC7" evidence="1">
    <location>
        <begin position="594"/>
        <end position="796"/>
    </location>
</feature>
<dbReference type="CDD" id="cd00171">
    <property type="entry name" value="Sec7"/>
    <property type="match status" value="1"/>
</dbReference>
<dbReference type="GO" id="GO:0033363">
    <property type="term" value="P:secretory granule organization"/>
    <property type="evidence" value="ECO:0007669"/>
    <property type="project" value="EnsemblFungi"/>
</dbReference>
<dbReference type="SUPFAM" id="SSF48425">
    <property type="entry name" value="Sec7 domain"/>
    <property type="match status" value="1"/>
</dbReference>
<gene>
    <name evidence="2" type="primary">TPHA0O00770</name>
    <name evidence="2" type="ordered locus">TPHA_0O00770</name>
</gene>
<dbReference type="KEGG" id="tpf:TPHA_0O00770"/>
<dbReference type="GO" id="GO:0006888">
    <property type="term" value="P:endoplasmic reticulum to Golgi vesicle-mediated transport"/>
    <property type="evidence" value="ECO:0007669"/>
    <property type="project" value="EnsemblFungi"/>
</dbReference>
<dbReference type="InterPro" id="IPR035999">
    <property type="entry name" value="Sec7_dom_sf"/>
</dbReference>